<reference evidence="1" key="1">
    <citation type="submission" date="2023-07" db="EMBL/GenBank/DDBJ databases">
        <title>Black Yeasts Isolated from many extreme environments.</title>
        <authorList>
            <person name="Coleine C."/>
            <person name="Stajich J.E."/>
            <person name="Selbmann L."/>
        </authorList>
    </citation>
    <scope>NUCLEOTIDE SEQUENCE</scope>
    <source>
        <strain evidence="1">CCFEE 5714</strain>
    </source>
</reference>
<dbReference type="EMBL" id="JAUTXU010000296">
    <property type="protein sequence ID" value="KAK3686911.1"/>
    <property type="molecule type" value="Genomic_DNA"/>
</dbReference>
<protein>
    <submittedName>
        <fullName evidence="1">Uncharacterized protein</fullName>
    </submittedName>
</protein>
<comment type="caution">
    <text evidence="1">The sequence shown here is derived from an EMBL/GenBank/DDBJ whole genome shotgun (WGS) entry which is preliminary data.</text>
</comment>
<evidence type="ECO:0000313" key="1">
    <source>
        <dbReference type="EMBL" id="KAK3686911.1"/>
    </source>
</evidence>
<dbReference type="Proteomes" id="UP001281147">
    <property type="component" value="Unassembled WGS sequence"/>
</dbReference>
<name>A0ACC3MEL9_9PEZI</name>
<evidence type="ECO:0000313" key="2">
    <source>
        <dbReference type="Proteomes" id="UP001281147"/>
    </source>
</evidence>
<accession>A0ACC3MEL9</accession>
<organism evidence="1 2">
    <name type="scientific">Vermiconidia calcicola</name>
    <dbReference type="NCBI Taxonomy" id="1690605"/>
    <lineage>
        <taxon>Eukaryota</taxon>
        <taxon>Fungi</taxon>
        <taxon>Dikarya</taxon>
        <taxon>Ascomycota</taxon>
        <taxon>Pezizomycotina</taxon>
        <taxon>Dothideomycetes</taxon>
        <taxon>Dothideomycetidae</taxon>
        <taxon>Mycosphaerellales</taxon>
        <taxon>Extremaceae</taxon>
        <taxon>Vermiconidia</taxon>
    </lineage>
</organism>
<proteinExistence type="predicted"/>
<keyword evidence="2" id="KW-1185">Reference proteome</keyword>
<sequence length="434" mass="49916">MVVAGYARRILRSRMLRVGIFILAFWTFIETFYIHRLLLETAGAPVQRGNTEKVFIASLPWNNEIILRTHLVDQLRDVIHALGIPNIYISVYENGSFDRTADVLRDLHRELEDLGVRNRMILDETSHEDIIKARPTAPKEGWIKMQRSGFELKGIRKGDYALRRIHYLAQLRNKVLEPLVELAVKGERFDKILFLNDVVFTSDDVLNLLQTRNGKYGAACTLDFESPPAFYDTFALRDSSGDPAIMQTWPFFRSAASRNALVANQPVPVQSCWNGIVAMPAAPFYDKTKPLHFRGVPDGLAHNHVEGSECCLIHADNRLSSSLGVWVNPNVRVGYCHPDLRKPEKNTFAHDWDVFKHACQMAYDEVHPSSADSWVSYFQIARGLWENRLRRWTSLAAWFQNWTVRRKLQAWKAESEKHEEVGKMCLIDEMHIIS</sequence>
<gene>
    <name evidence="1" type="ORF">LTR37_019353</name>
</gene>